<organism evidence="1 2">
    <name type="scientific">Candidatus Nitrososphaera evergladensis SR1</name>
    <dbReference type="NCBI Taxonomy" id="1459636"/>
    <lineage>
        <taxon>Archaea</taxon>
        <taxon>Nitrososphaerota</taxon>
        <taxon>Nitrososphaeria</taxon>
        <taxon>Nitrososphaerales</taxon>
        <taxon>Nitrososphaeraceae</taxon>
        <taxon>Nitrososphaera</taxon>
    </lineage>
</organism>
<evidence type="ECO:0000313" key="2">
    <source>
        <dbReference type="Proteomes" id="UP000028194"/>
    </source>
</evidence>
<name>A0A075MMQ1_9ARCH</name>
<dbReference type="EMBL" id="CP007174">
    <property type="protein sequence ID" value="AIF82430.1"/>
    <property type="molecule type" value="Genomic_DNA"/>
</dbReference>
<gene>
    <name evidence="1" type="ORF">NTE_00348</name>
</gene>
<keyword evidence="2" id="KW-1185">Reference proteome</keyword>
<dbReference type="AlphaFoldDB" id="A0A075MMQ1"/>
<proteinExistence type="predicted"/>
<accession>A0A075MMQ1</accession>
<dbReference type="KEGG" id="nev:NTE_00348"/>
<dbReference type="HOGENOM" id="CLU_3147796_0_0_2"/>
<reference evidence="1 2" key="1">
    <citation type="journal article" date="2014" name="PLoS ONE">
        <title>Genome Sequence of Candidatus Nitrososphaera evergladensis from Group I.1b Enriched from Everglades Soil Reveals Novel Genomic Features of the Ammonia-Oxidizing Archaea.</title>
        <authorList>
            <person name="Zhalnina K.V."/>
            <person name="Dias R."/>
            <person name="Leonard M.T."/>
            <person name="Dorr de Quadros P."/>
            <person name="Camargo F.A."/>
            <person name="Drew J.C."/>
            <person name="Farmerie W.G."/>
            <person name="Daroub S.H."/>
            <person name="Triplett E.W."/>
        </authorList>
    </citation>
    <scope>NUCLEOTIDE SEQUENCE [LARGE SCALE GENOMIC DNA]</scope>
    <source>
        <strain evidence="1 2">SR1</strain>
    </source>
</reference>
<sequence length="48" mass="5294">MTVNTFSILTIEHFDMSPAPLLALDIAAKNARKGAGTYQLLDLFRITN</sequence>
<dbReference type="Proteomes" id="UP000028194">
    <property type="component" value="Chromosome"/>
</dbReference>
<protein>
    <submittedName>
        <fullName evidence="1">Uncharacterized protein</fullName>
    </submittedName>
</protein>
<evidence type="ECO:0000313" key="1">
    <source>
        <dbReference type="EMBL" id="AIF82430.1"/>
    </source>
</evidence>